<keyword evidence="1" id="KW-0472">Membrane</keyword>
<evidence type="ECO:0000313" key="2">
    <source>
        <dbReference type="EMBL" id="MBX20777.1"/>
    </source>
</evidence>
<keyword evidence="1" id="KW-1133">Transmembrane helix</keyword>
<keyword evidence="1" id="KW-0812">Transmembrane</keyword>
<proteinExistence type="predicted"/>
<dbReference type="EMBL" id="GGEC01040293">
    <property type="protein sequence ID" value="MBX20777.1"/>
    <property type="molecule type" value="Transcribed_RNA"/>
</dbReference>
<evidence type="ECO:0000256" key="1">
    <source>
        <dbReference type="SAM" id="Phobius"/>
    </source>
</evidence>
<name>A0A2P2LS38_RHIMU</name>
<reference evidence="2" key="1">
    <citation type="submission" date="2018-02" db="EMBL/GenBank/DDBJ databases">
        <title>Rhizophora mucronata_Transcriptome.</title>
        <authorList>
            <person name="Meera S.P."/>
            <person name="Sreeshan A."/>
            <person name="Augustine A."/>
        </authorList>
    </citation>
    <scope>NUCLEOTIDE SEQUENCE</scope>
    <source>
        <tissue evidence="2">Leaf</tissue>
    </source>
</reference>
<dbReference type="AlphaFoldDB" id="A0A2P2LS38"/>
<protein>
    <submittedName>
        <fullName evidence="2">Uncharacterized protein</fullName>
    </submittedName>
</protein>
<organism evidence="2">
    <name type="scientific">Rhizophora mucronata</name>
    <name type="common">Asiatic mangrove</name>
    <dbReference type="NCBI Taxonomy" id="61149"/>
    <lineage>
        <taxon>Eukaryota</taxon>
        <taxon>Viridiplantae</taxon>
        <taxon>Streptophyta</taxon>
        <taxon>Embryophyta</taxon>
        <taxon>Tracheophyta</taxon>
        <taxon>Spermatophyta</taxon>
        <taxon>Magnoliopsida</taxon>
        <taxon>eudicotyledons</taxon>
        <taxon>Gunneridae</taxon>
        <taxon>Pentapetalae</taxon>
        <taxon>rosids</taxon>
        <taxon>fabids</taxon>
        <taxon>Malpighiales</taxon>
        <taxon>Rhizophoraceae</taxon>
        <taxon>Rhizophora</taxon>
    </lineage>
</organism>
<dbReference type="PROSITE" id="PS51257">
    <property type="entry name" value="PROKAR_LIPOPROTEIN"/>
    <property type="match status" value="1"/>
</dbReference>
<accession>A0A2P2LS38</accession>
<feature type="transmembrane region" description="Helical" evidence="1">
    <location>
        <begin position="21"/>
        <end position="39"/>
    </location>
</feature>
<sequence length="55" mass="6570">MPRHFIHILDLRWMKIVSQQLFSFFIFGGLSCYFIFYPASDIICIFTLSPFMKCV</sequence>